<dbReference type="AlphaFoldDB" id="A0A0H5RT60"/>
<keyword evidence="3" id="KW-0001">2Fe-2S</keyword>
<evidence type="ECO:0000256" key="3">
    <source>
        <dbReference type="ARBA" id="ARBA00022714"/>
    </source>
</evidence>
<protein>
    <submittedName>
        <fullName evidence="11">Oxidoreductase, FAD-binding</fullName>
    </submittedName>
</protein>
<dbReference type="InterPro" id="IPR008333">
    <property type="entry name" value="Cbr1-like_FAD-bd_dom"/>
</dbReference>
<dbReference type="Pfam" id="PF00970">
    <property type="entry name" value="FAD_binding_6"/>
    <property type="match status" value="1"/>
</dbReference>
<dbReference type="Gene3D" id="2.40.30.10">
    <property type="entry name" value="Translation factors"/>
    <property type="match status" value="1"/>
</dbReference>
<dbReference type="PROSITE" id="PS51384">
    <property type="entry name" value="FAD_FR"/>
    <property type="match status" value="1"/>
</dbReference>
<dbReference type="PANTHER" id="PTHR47354:SF8">
    <property type="entry name" value="1,2-PHENYLACETYL-COA EPOXIDASE, SUBUNIT E"/>
    <property type="match status" value="1"/>
</dbReference>
<dbReference type="InterPro" id="IPR050415">
    <property type="entry name" value="MRET"/>
</dbReference>
<dbReference type="Pfam" id="PF00175">
    <property type="entry name" value="NAD_binding_1"/>
    <property type="match status" value="1"/>
</dbReference>
<dbReference type="Pfam" id="PF00111">
    <property type="entry name" value="Fer2"/>
    <property type="match status" value="1"/>
</dbReference>
<evidence type="ECO:0000259" key="9">
    <source>
        <dbReference type="PROSITE" id="PS51085"/>
    </source>
</evidence>
<dbReference type="InterPro" id="IPR017938">
    <property type="entry name" value="Riboflavin_synthase-like_b-brl"/>
</dbReference>
<evidence type="ECO:0000256" key="2">
    <source>
        <dbReference type="ARBA" id="ARBA00022630"/>
    </source>
</evidence>
<dbReference type="Proteomes" id="UP000199147">
    <property type="component" value="Unassembled WGS sequence"/>
</dbReference>
<evidence type="ECO:0000256" key="8">
    <source>
        <dbReference type="ARBA" id="ARBA00023014"/>
    </source>
</evidence>
<proteinExistence type="predicted"/>
<feature type="domain" description="FAD-binding FR-type" evidence="10">
    <location>
        <begin position="41"/>
        <end position="146"/>
    </location>
</feature>
<keyword evidence="8" id="KW-0411">Iron-sulfur</keyword>
<keyword evidence="7" id="KW-0408">Iron</keyword>
<dbReference type="EMBL" id="CWKH01000002">
    <property type="protein sequence ID" value="CRZ16976.1"/>
    <property type="molecule type" value="Genomic_DNA"/>
</dbReference>
<dbReference type="InterPro" id="IPR017927">
    <property type="entry name" value="FAD-bd_FR_type"/>
</dbReference>
<feature type="domain" description="2Fe-2S ferredoxin-type" evidence="9">
    <location>
        <begin position="288"/>
        <end position="376"/>
    </location>
</feature>
<dbReference type="CDD" id="cd00207">
    <property type="entry name" value="fer2"/>
    <property type="match status" value="1"/>
</dbReference>
<dbReference type="GO" id="GO:0050660">
    <property type="term" value="F:flavin adenine dinucleotide binding"/>
    <property type="evidence" value="ECO:0007669"/>
    <property type="project" value="TreeGrafter"/>
</dbReference>
<dbReference type="SUPFAM" id="SSF52343">
    <property type="entry name" value="Ferredoxin reductase-like, C-terminal NADP-linked domain"/>
    <property type="match status" value="1"/>
</dbReference>
<organism evidence="11 12">
    <name type="scientific">Mycolicibacterium neworleansense</name>
    <dbReference type="NCBI Taxonomy" id="146018"/>
    <lineage>
        <taxon>Bacteria</taxon>
        <taxon>Bacillati</taxon>
        <taxon>Actinomycetota</taxon>
        <taxon>Actinomycetes</taxon>
        <taxon>Mycobacteriales</taxon>
        <taxon>Mycobacteriaceae</taxon>
        <taxon>Mycolicibacterium</taxon>
    </lineage>
</organism>
<keyword evidence="6" id="KW-0560">Oxidoreductase</keyword>
<evidence type="ECO:0000313" key="12">
    <source>
        <dbReference type="Proteomes" id="UP000199147"/>
    </source>
</evidence>
<dbReference type="GO" id="GO:0016491">
    <property type="term" value="F:oxidoreductase activity"/>
    <property type="evidence" value="ECO:0007669"/>
    <property type="project" value="UniProtKB-KW"/>
</dbReference>
<gene>
    <name evidence="11" type="ORF">BN2156_03855</name>
</gene>
<sequence length="376" mass="41181">MPPRRRAYLPLEINDKYLILSEAMETSTTPLDRSARATDADGFTPAQVKRVIRETTDAVSLVLDVPDQARDRFHYLAGQFVTIRVDLGGAQHRRCYSMSSSPAVETDLRITVKRDRDGLVSNWINDAVGIGDELHIAPPEGRFVLTGATRDVVTFAGGSGITPVFSLVHSTLAATAHKARLFYANRNLESVIFRDALAELADIHPGRFEVHHHLDDRDGIVSPQRIADFIAGGNLTGTDYYICGPTPFMDTVERVLLDAGVPKQQMHLERFTVAAIPPPDPAEPTVTEEVTIELDRRTVTVPYRAGNTLLQTARLAGLKAPSSCETGSCGTCMAQVVEGRARMLNNDALDDDEVAEGWVVTCQALPTSRTVKVVYE</sequence>
<evidence type="ECO:0000256" key="6">
    <source>
        <dbReference type="ARBA" id="ARBA00023002"/>
    </source>
</evidence>
<evidence type="ECO:0000256" key="5">
    <source>
        <dbReference type="ARBA" id="ARBA00022827"/>
    </source>
</evidence>
<dbReference type="PANTHER" id="PTHR47354">
    <property type="entry name" value="NADH OXIDOREDUCTASE HCR"/>
    <property type="match status" value="1"/>
</dbReference>
<dbReference type="InterPro" id="IPR001433">
    <property type="entry name" value="OxRdtase_FAD/NAD-bd"/>
</dbReference>
<dbReference type="GO" id="GO:0046872">
    <property type="term" value="F:metal ion binding"/>
    <property type="evidence" value="ECO:0007669"/>
    <property type="project" value="UniProtKB-KW"/>
</dbReference>
<accession>A0A0H5RT60</accession>
<dbReference type="InterPro" id="IPR006058">
    <property type="entry name" value="2Fe2S_fd_BS"/>
</dbReference>
<keyword evidence="5" id="KW-0274">FAD</keyword>
<comment type="cofactor">
    <cofactor evidence="1">
        <name>FAD</name>
        <dbReference type="ChEBI" id="CHEBI:57692"/>
    </cofactor>
</comment>
<keyword evidence="4" id="KW-0479">Metal-binding</keyword>
<dbReference type="SUPFAM" id="SSF63380">
    <property type="entry name" value="Riboflavin synthase domain-like"/>
    <property type="match status" value="1"/>
</dbReference>
<dbReference type="SUPFAM" id="SSF54292">
    <property type="entry name" value="2Fe-2S ferredoxin-like"/>
    <property type="match status" value="1"/>
</dbReference>
<reference evidence="12" key="1">
    <citation type="submission" date="2015-07" db="EMBL/GenBank/DDBJ databases">
        <authorList>
            <person name="Urmite Genomes"/>
        </authorList>
    </citation>
    <scope>NUCLEOTIDE SEQUENCE [LARGE SCALE GENOMIC DNA]</scope>
    <source>
        <strain evidence="12">type strain: ATCC 49404</strain>
    </source>
</reference>
<keyword evidence="2" id="KW-0285">Flavoprotein</keyword>
<dbReference type="PROSITE" id="PS00197">
    <property type="entry name" value="2FE2S_FER_1"/>
    <property type="match status" value="1"/>
</dbReference>
<dbReference type="STRING" id="146018.BN2156_03855"/>
<dbReference type="PRINTS" id="PR00371">
    <property type="entry name" value="FPNCR"/>
</dbReference>
<evidence type="ECO:0000256" key="1">
    <source>
        <dbReference type="ARBA" id="ARBA00001974"/>
    </source>
</evidence>
<keyword evidence="12" id="KW-1185">Reference proteome</keyword>
<evidence type="ECO:0000313" key="11">
    <source>
        <dbReference type="EMBL" id="CRZ16976.1"/>
    </source>
</evidence>
<dbReference type="InterPro" id="IPR001041">
    <property type="entry name" value="2Fe-2S_ferredoxin-type"/>
</dbReference>
<dbReference type="InterPro" id="IPR012675">
    <property type="entry name" value="Beta-grasp_dom_sf"/>
</dbReference>
<dbReference type="Gene3D" id="3.10.20.30">
    <property type="match status" value="1"/>
</dbReference>
<dbReference type="PROSITE" id="PS51085">
    <property type="entry name" value="2FE2S_FER_2"/>
    <property type="match status" value="1"/>
</dbReference>
<evidence type="ECO:0000256" key="7">
    <source>
        <dbReference type="ARBA" id="ARBA00023004"/>
    </source>
</evidence>
<dbReference type="GO" id="GO:0051537">
    <property type="term" value="F:2 iron, 2 sulfur cluster binding"/>
    <property type="evidence" value="ECO:0007669"/>
    <property type="project" value="UniProtKB-KW"/>
</dbReference>
<evidence type="ECO:0000256" key="4">
    <source>
        <dbReference type="ARBA" id="ARBA00022723"/>
    </source>
</evidence>
<dbReference type="InterPro" id="IPR036010">
    <property type="entry name" value="2Fe-2S_ferredoxin-like_sf"/>
</dbReference>
<dbReference type="InterPro" id="IPR039261">
    <property type="entry name" value="FNR_nucleotide-bd"/>
</dbReference>
<dbReference type="PRINTS" id="PR00410">
    <property type="entry name" value="PHEHYDRXLASE"/>
</dbReference>
<evidence type="ECO:0000259" key="10">
    <source>
        <dbReference type="PROSITE" id="PS51384"/>
    </source>
</evidence>
<dbReference type="CDD" id="cd06214">
    <property type="entry name" value="PA_degradation_oxidoreductase_like"/>
    <property type="match status" value="1"/>
</dbReference>
<dbReference type="Gene3D" id="3.40.50.80">
    <property type="entry name" value="Nucleotide-binding domain of ferredoxin-NADP reductase (FNR) module"/>
    <property type="match status" value="1"/>
</dbReference>
<dbReference type="InterPro" id="IPR001709">
    <property type="entry name" value="Flavoprot_Pyr_Nucl_cyt_Rdtase"/>
</dbReference>
<name>A0A0H5RT60_9MYCO</name>